<dbReference type="EMBL" id="KF770826">
    <property type="protein sequence ID" value="AHZ63135.1"/>
    <property type="molecule type" value="mRNA"/>
</dbReference>
<keyword evidence="1" id="KW-0472">Membrane</keyword>
<name>A0A059UEE8_MESGB</name>
<keyword evidence="1" id="KW-0812">Transmembrane</keyword>
<accession>A0A059UEE8</accession>
<evidence type="ECO:0000313" key="2">
    <source>
        <dbReference type="EMBL" id="AHZ63135.1"/>
    </source>
</evidence>
<feature type="transmembrane region" description="Helical" evidence="1">
    <location>
        <begin position="12"/>
        <end position="32"/>
    </location>
</feature>
<keyword evidence="1" id="KW-1133">Transmembrane helix</keyword>
<sequence>MTLTNGLSLRTIFITLLLLLPPHLLATTASITKIQTRNRTRKVRGFILLSEAAENRD</sequence>
<proteinExistence type="evidence at transcript level"/>
<evidence type="ECO:0000256" key="1">
    <source>
        <dbReference type="SAM" id="Phobius"/>
    </source>
</evidence>
<dbReference type="AlphaFoldDB" id="A0A059UEE8"/>
<organism evidence="2">
    <name type="scientific">Mesobuthus gibbosus</name>
    <name type="common">Mediterranean checkered scorpion</name>
    <name type="synonym">Buthus gibbosus</name>
    <dbReference type="NCBI Taxonomy" id="123226"/>
    <lineage>
        <taxon>Eukaryota</taxon>
        <taxon>Metazoa</taxon>
        <taxon>Ecdysozoa</taxon>
        <taxon>Arthropoda</taxon>
        <taxon>Chelicerata</taxon>
        <taxon>Arachnida</taxon>
        <taxon>Scorpiones</taxon>
        <taxon>Buthida</taxon>
        <taxon>Buthoidea</taxon>
        <taxon>Buthidae</taxon>
        <taxon>Mesobuthus</taxon>
    </lineage>
</organism>
<reference evidence="2" key="1">
    <citation type="journal article" date="2014" name="BMC Genomics">
        <title>The Mediterranean scorpion Mesobuthus gibbosus (Scorpiones, Buthidae): transcriptome analysis and organization of the genome encoding chlorotoxin-like peptides.</title>
        <authorList>
            <person name="Diego-Garcia E."/>
            <person name="Caliskan F."/>
            <person name="Tytgat J."/>
        </authorList>
    </citation>
    <scope>NUCLEOTIDE SEQUENCE</scope>
</reference>
<protein>
    <submittedName>
        <fullName evidence="2">Putative venom protein</fullName>
    </submittedName>
</protein>